<dbReference type="EMBL" id="JAIVGD010000013">
    <property type="protein sequence ID" value="KAH0760956.1"/>
    <property type="molecule type" value="Genomic_DNA"/>
</dbReference>
<proteinExistence type="predicted"/>
<protein>
    <submittedName>
        <fullName evidence="1">Uncharacterized protein</fullName>
    </submittedName>
</protein>
<organism evidence="1 2">
    <name type="scientific">Solanum tuberosum</name>
    <name type="common">Potato</name>
    <dbReference type="NCBI Taxonomy" id="4113"/>
    <lineage>
        <taxon>Eukaryota</taxon>
        <taxon>Viridiplantae</taxon>
        <taxon>Streptophyta</taxon>
        <taxon>Embryophyta</taxon>
        <taxon>Tracheophyta</taxon>
        <taxon>Spermatophyta</taxon>
        <taxon>Magnoliopsida</taxon>
        <taxon>eudicotyledons</taxon>
        <taxon>Gunneridae</taxon>
        <taxon>Pentapetalae</taxon>
        <taxon>asterids</taxon>
        <taxon>lamiids</taxon>
        <taxon>Solanales</taxon>
        <taxon>Solanaceae</taxon>
        <taxon>Solanoideae</taxon>
        <taxon>Solaneae</taxon>
        <taxon>Solanum</taxon>
    </lineage>
</organism>
<dbReference type="Proteomes" id="UP000826656">
    <property type="component" value="Unassembled WGS sequence"/>
</dbReference>
<accession>A0ABQ7VBZ6</accession>
<comment type="caution">
    <text evidence="1">The sequence shown here is derived from an EMBL/GenBank/DDBJ whole genome shotgun (WGS) entry which is preliminary data.</text>
</comment>
<sequence length="67" mass="7362">MYDDKTGTLAQARTLNLNVELGQYGTRASDVKLAAAKQLAETWAMAEWSPIKTQSSSLNTKETSNQQ</sequence>
<evidence type="ECO:0000313" key="2">
    <source>
        <dbReference type="Proteomes" id="UP000826656"/>
    </source>
</evidence>
<name>A0ABQ7VBZ6_SOLTU</name>
<keyword evidence="2" id="KW-1185">Reference proteome</keyword>
<evidence type="ECO:0000313" key="1">
    <source>
        <dbReference type="EMBL" id="KAH0760956.1"/>
    </source>
</evidence>
<gene>
    <name evidence="1" type="ORF">KY290_017029</name>
</gene>
<reference evidence="1 2" key="1">
    <citation type="journal article" date="2021" name="bioRxiv">
        <title>Chromosome-scale and haplotype-resolved genome assembly of a tetraploid potato cultivar.</title>
        <authorList>
            <person name="Sun H."/>
            <person name="Jiao W.-B."/>
            <person name="Krause K."/>
            <person name="Campoy J.A."/>
            <person name="Goel M."/>
            <person name="Folz-Donahue K."/>
            <person name="Kukat C."/>
            <person name="Huettel B."/>
            <person name="Schneeberger K."/>
        </authorList>
    </citation>
    <scope>NUCLEOTIDE SEQUENCE [LARGE SCALE GENOMIC DNA]</scope>
    <source>
        <strain evidence="1">SolTubOtavaFocal</strain>
        <tissue evidence="1">Leaves</tissue>
    </source>
</reference>